<evidence type="ECO:0000313" key="9">
    <source>
        <dbReference type="Proteomes" id="UP001146793"/>
    </source>
</evidence>
<comment type="caution">
    <text evidence="8">The sequence shown here is derived from an EMBL/GenBank/DDBJ whole genome shotgun (WGS) entry which is preliminary data.</text>
</comment>
<dbReference type="EMBL" id="JANTQA010000070">
    <property type="protein sequence ID" value="KAJ3424819.1"/>
    <property type="molecule type" value="Genomic_DNA"/>
</dbReference>
<keyword evidence="4 6" id="KW-0694">RNA-binding</keyword>
<organism evidence="8 9">
    <name type="scientific">Anaeramoeba flamelloides</name>
    <dbReference type="NCBI Taxonomy" id="1746091"/>
    <lineage>
        <taxon>Eukaryota</taxon>
        <taxon>Metamonada</taxon>
        <taxon>Anaeramoebidae</taxon>
        <taxon>Anaeramoeba</taxon>
    </lineage>
</organism>
<accession>A0AAV7Y897</accession>
<dbReference type="GO" id="GO:0000340">
    <property type="term" value="F:RNA 7-methylguanosine cap binding"/>
    <property type="evidence" value="ECO:0007669"/>
    <property type="project" value="TreeGrafter"/>
</dbReference>
<dbReference type="SUPFAM" id="SSF55418">
    <property type="entry name" value="eIF4e-like"/>
    <property type="match status" value="1"/>
</dbReference>
<reference evidence="8" key="1">
    <citation type="submission" date="2022-08" db="EMBL/GenBank/DDBJ databases">
        <title>Novel sulphate-reducing endosymbionts in the free-living metamonad Anaeramoeba.</title>
        <authorList>
            <person name="Jerlstrom-Hultqvist J."/>
            <person name="Cepicka I."/>
            <person name="Gallot-Lavallee L."/>
            <person name="Salas-Leiva D."/>
            <person name="Curtis B.A."/>
            <person name="Zahonova K."/>
            <person name="Pipaliya S."/>
            <person name="Dacks J."/>
            <person name="Roger A.J."/>
        </authorList>
    </citation>
    <scope>NUCLEOTIDE SEQUENCE</scope>
    <source>
        <strain evidence="8">Busselton2</strain>
    </source>
</reference>
<dbReference type="GO" id="GO:0006417">
    <property type="term" value="P:regulation of translation"/>
    <property type="evidence" value="ECO:0007669"/>
    <property type="project" value="UniProtKB-KW"/>
</dbReference>
<comment type="similarity">
    <text evidence="1 6">Belongs to the eukaryotic initiation factor 4E family.</text>
</comment>
<name>A0AAV7Y897_9EUKA</name>
<evidence type="ECO:0000256" key="2">
    <source>
        <dbReference type="ARBA" id="ARBA00022540"/>
    </source>
</evidence>
<feature type="compositionally biased region" description="Basic and acidic residues" evidence="7">
    <location>
        <begin position="66"/>
        <end position="98"/>
    </location>
</feature>
<dbReference type="AlphaFoldDB" id="A0AAV7Y897"/>
<protein>
    <recommendedName>
        <fullName evidence="10">Eukaryotic translation initiation factor 4E</fullName>
    </recommendedName>
</protein>
<dbReference type="Proteomes" id="UP001146793">
    <property type="component" value="Unassembled WGS sequence"/>
</dbReference>
<evidence type="ECO:0000256" key="7">
    <source>
        <dbReference type="SAM" id="MobiDB-lite"/>
    </source>
</evidence>
<keyword evidence="5 6" id="KW-0648">Protein biosynthesis</keyword>
<dbReference type="InterPro" id="IPR023398">
    <property type="entry name" value="TIF_eIF4e-like"/>
</dbReference>
<keyword evidence="2 6" id="KW-0396">Initiation factor</keyword>
<keyword evidence="3" id="KW-0810">Translation regulation</keyword>
<evidence type="ECO:0000256" key="6">
    <source>
        <dbReference type="RuleBase" id="RU004374"/>
    </source>
</evidence>
<evidence type="ECO:0000256" key="3">
    <source>
        <dbReference type="ARBA" id="ARBA00022845"/>
    </source>
</evidence>
<dbReference type="GO" id="GO:0003743">
    <property type="term" value="F:translation initiation factor activity"/>
    <property type="evidence" value="ECO:0007669"/>
    <property type="project" value="UniProtKB-KW"/>
</dbReference>
<evidence type="ECO:0008006" key="10">
    <source>
        <dbReference type="Google" id="ProtNLM"/>
    </source>
</evidence>
<dbReference type="PANTHER" id="PTHR11960:SF8">
    <property type="entry name" value="EUKARYOTIC TRANSLATION INITIATION FACTOR 4E1-RELATED"/>
    <property type="match status" value="1"/>
</dbReference>
<evidence type="ECO:0000256" key="4">
    <source>
        <dbReference type="ARBA" id="ARBA00022884"/>
    </source>
</evidence>
<evidence type="ECO:0000313" key="8">
    <source>
        <dbReference type="EMBL" id="KAJ3424819.1"/>
    </source>
</evidence>
<feature type="compositionally biased region" description="Low complexity" evidence="7">
    <location>
        <begin position="34"/>
        <end position="46"/>
    </location>
</feature>
<sequence length="292" mass="33913">MSTANSSSTQTQTQTKTKTKTKKKSKTKTKETTNKTTTKKNNNLQTESSSGTKVSANKKIQNKKIQNKEEMGREKGNEKGKESKKEKVRENQAIELPKKTFNTNKQSDKHYLHNKWTMWVDGFTSSKKWGEDLTRIFDFETLEDFWALYNNLCTVVELKTGANFRLFKYGIKPEWEDEHNQKGGRWSLKLTQSGEKLEPIWLDTMLSMIGEHYQPSSEICGAVLSKRRGVDRISLWTKTSDQQKTQENIGKKWKQEINVENLFGKTKITYVGHKQFQGRTKSSRRFTTNFEV</sequence>
<dbReference type="PANTHER" id="PTHR11960">
    <property type="entry name" value="EUKARYOTIC TRANSLATION INITIATION FACTOR 4E RELATED"/>
    <property type="match status" value="1"/>
</dbReference>
<feature type="region of interest" description="Disordered" evidence="7">
    <location>
        <begin position="1"/>
        <end position="99"/>
    </location>
</feature>
<feature type="compositionally biased region" description="Basic residues" evidence="7">
    <location>
        <begin position="17"/>
        <end position="27"/>
    </location>
</feature>
<evidence type="ECO:0000256" key="1">
    <source>
        <dbReference type="ARBA" id="ARBA00009860"/>
    </source>
</evidence>
<evidence type="ECO:0000256" key="5">
    <source>
        <dbReference type="ARBA" id="ARBA00022917"/>
    </source>
</evidence>
<dbReference type="GO" id="GO:0016281">
    <property type="term" value="C:eukaryotic translation initiation factor 4F complex"/>
    <property type="evidence" value="ECO:0007669"/>
    <property type="project" value="TreeGrafter"/>
</dbReference>
<dbReference type="Gene3D" id="3.30.760.10">
    <property type="entry name" value="RNA Cap, Translation Initiation Factor Eif4e"/>
    <property type="match status" value="1"/>
</dbReference>
<proteinExistence type="inferred from homology"/>
<feature type="compositionally biased region" description="Low complexity" evidence="7">
    <location>
        <begin position="1"/>
        <end position="16"/>
    </location>
</feature>
<gene>
    <name evidence="8" type="ORF">M0812_27245</name>
</gene>
<dbReference type="Pfam" id="PF01652">
    <property type="entry name" value="IF4E"/>
    <property type="match status" value="1"/>
</dbReference>
<dbReference type="InterPro" id="IPR001040">
    <property type="entry name" value="TIF_eIF_4E"/>
</dbReference>